<dbReference type="RefSeq" id="WP_266061859.1">
    <property type="nucleotide sequence ID" value="NZ_JAPKFM010000011.1"/>
</dbReference>
<sequence>MTYYPPTPTPPRDPAVLRRRASGALLGATLLWALVGVMILGAIGRAASGPITPAPSSGAEALGRLVGMIGLPIAAAIGAIALHRRRRRLLRRACAAEAGHVVAGVANHGHFVHGYPPHYAPPNFPPPNFPTPNFPTPNYSGPHQRRPDGH</sequence>
<keyword evidence="2" id="KW-1133">Transmembrane helix</keyword>
<feature type="region of interest" description="Disordered" evidence="1">
    <location>
        <begin position="123"/>
        <end position="150"/>
    </location>
</feature>
<dbReference type="Proteomes" id="UP001143347">
    <property type="component" value="Unassembled WGS sequence"/>
</dbReference>
<evidence type="ECO:0000256" key="2">
    <source>
        <dbReference type="SAM" id="Phobius"/>
    </source>
</evidence>
<protein>
    <submittedName>
        <fullName evidence="3">Uncharacterized protein</fullName>
    </submittedName>
</protein>
<feature type="compositionally biased region" description="Pro residues" evidence="1">
    <location>
        <begin position="123"/>
        <end position="135"/>
    </location>
</feature>
<evidence type="ECO:0000313" key="4">
    <source>
        <dbReference type="Proteomes" id="UP001143347"/>
    </source>
</evidence>
<dbReference type="EMBL" id="JAPKFM010000011">
    <property type="protein sequence ID" value="MCX2964822.1"/>
    <property type="molecule type" value="Genomic_DNA"/>
</dbReference>
<name>A0A9X3D6Z8_9ACTN</name>
<accession>A0A9X3D6Z8</accession>
<feature type="transmembrane region" description="Helical" evidence="2">
    <location>
        <begin position="63"/>
        <end position="82"/>
    </location>
</feature>
<proteinExistence type="predicted"/>
<organism evidence="3 4">
    <name type="scientific">Gordonia aquimaris</name>
    <dbReference type="NCBI Taxonomy" id="2984863"/>
    <lineage>
        <taxon>Bacteria</taxon>
        <taxon>Bacillati</taxon>
        <taxon>Actinomycetota</taxon>
        <taxon>Actinomycetes</taxon>
        <taxon>Mycobacteriales</taxon>
        <taxon>Gordoniaceae</taxon>
        <taxon>Gordonia</taxon>
    </lineage>
</organism>
<gene>
    <name evidence="3" type="ORF">OSB52_12040</name>
</gene>
<evidence type="ECO:0000313" key="3">
    <source>
        <dbReference type="EMBL" id="MCX2964822.1"/>
    </source>
</evidence>
<keyword evidence="4" id="KW-1185">Reference proteome</keyword>
<evidence type="ECO:0000256" key="1">
    <source>
        <dbReference type="SAM" id="MobiDB-lite"/>
    </source>
</evidence>
<comment type="caution">
    <text evidence="3">The sequence shown here is derived from an EMBL/GenBank/DDBJ whole genome shotgun (WGS) entry which is preliminary data.</text>
</comment>
<dbReference type="AlphaFoldDB" id="A0A9X3D6Z8"/>
<reference evidence="3" key="1">
    <citation type="submission" date="2022-10" db="EMBL/GenBank/DDBJ databases">
        <title>WGS of marine actinomycetes from Thailand.</title>
        <authorList>
            <person name="Thawai C."/>
        </authorList>
    </citation>
    <scope>NUCLEOTIDE SEQUENCE</scope>
    <source>
        <strain evidence="3">SW21</strain>
    </source>
</reference>
<keyword evidence="2" id="KW-0472">Membrane</keyword>
<keyword evidence="2" id="KW-0812">Transmembrane</keyword>
<feature type="transmembrane region" description="Helical" evidence="2">
    <location>
        <begin position="21"/>
        <end position="43"/>
    </location>
</feature>